<dbReference type="Gene3D" id="3.40.50.2300">
    <property type="match status" value="2"/>
</dbReference>
<organism evidence="5 6">
    <name type="scientific">Maribellus luteus</name>
    <dbReference type="NCBI Taxonomy" id="2305463"/>
    <lineage>
        <taxon>Bacteria</taxon>
        <taxon>Pseudomonadati</taxon>
        <taxon>Bacteroidota</taxon>
        <taxon>Bacteroidia</taxon>
        <taxon>Marinilabiliales</taxon>
        <taxon>Prolixibacteraceae</taxon>
        <taxon>Maribellus</taxon>
    </lineage>
</organism>
<name>A0A399T457_9BACT</name>
<evidence type="ECO:0000256" key="1">
    <source>
        <dbReference type="ARBA" id="ARBA00023015"/>
    </source>
</evidence>
<comment type="caution">
    <text evidence="5">The sequence shown here is derived from an EMBL/GenBank/DDBJ whole genome shotgun (WGS) entry which is preliminary data.</text>
</comment>
<dbReference type="EMBL" id="QWGR01000001">
    <property type="protein sequence ID" value="RIJ50668.1"/>
    <property type="molecule type" value="Genomic_DNA"/>
</dbReference>
<dbReference type="InterPro" id="IPR036390">
    <property type="entry name" value="WH_DNA-bd_sf"/>
</dbReference>
<evidence type="ECO:0000256" key="3">
    <source>
        <dbReference type="ARBA" id="ARBA00023163"/>
    </source>
</evidence>
<dbReference type="PANTHER" id="PTHR38445:SF10">
    <property type="entry name" value="GNTR-FAMILY TRANSCRIPTIONAL REGULATOR"/>
    <property type="match status" value="1"/>
</dbReference>
<dbReference type="SUPFAM" id="SSF46785">
    <property type="entry name" value="Winged helix' DNA-binding domain"/>
    <property type="match status" value="1"/>
</dbReference>
<reference evidence="5 6" key="1">
    <citation type="submission" date="2018-08" db="EMBL/GenBank/DDBJ databases">
        <title>Pallidiluteibacterium maritimus gen. nov., sp. nov., isolated from coastal sediment.</title>
        <authorList>
            <person name="Zhou L.Y."/>
        </authorList>
    </citation>
    <scope>NUCLEOTIDE SEQUENCE [LARGE SCALE GENOMIC DNA]</scope>
    <source>
        <strain evidence="5 6">XSD2</strain>
    </source>
</reference>
<dbReference type="PROSITE" id="PS50949">
    <property type="entry name" value="HTH_GNTR"/>
    <property type="match status" value="1"/>
</dbReference>
<dbReference type="InterPro" id="IPR046335">
    <property type="entry name" value="LacI/GalR-like_sensor"/>
</dbReference>
<dbReference type="SMART" id="SM00345">
    <property type="entry name" value="HTH_GNTR"/>
    <property type="match status" value="1"/>
</dbReference>
<keyword evidence="1" id="KW-0805">Transcription regulation</keyword>
<sequence length="337" mass="38969">MSVDYRIDHDSEIPKYKQVVDLIISDIEAGIFKKGQRVPSINETSEELLLSRDTVEKAYVSLKKKGVLASVRGKGYYVNQVSVQKKLKVALIFNKLSNYKRNIYYSFVETLGSKAGVDVFIYNYSIEKFEEIINDHLTTYDYFVILPQFNDENAKAAEMIRKIPKKKVLLIDRNLDGLNAYPVVYQEFEKDIQAALGEALSLIRKYSRLNLVFPQNEFYSKNIIRGFRVFCQVNKLAFSVIHQFAGEDVKRGEAYVLVSDDDLYRFIKICRERKWKTGTDVGVVAYNDNPVKEILEDGITTITTNHDEIGRTVARMILNSDFRRIKSPFEFIKRNSL</sequence>
<keyword evidence="2" id="KW-0238">DNA-binding</keyword>
<keyword evidence="3" id="KW-0804">Transcription</keyword>
<dbReference type="RefSeq" id="WP_119436137.1">
    <property type="nucleotide sequence ID" value="NZ_QWGR01000001.1"/>
</dbReference>
<protein>
    <submittedName>
        <fullName evidence="5">GntR family transcriptional regulator</fullName>
    </submittedName>
</protein>
<dbReference type="Proteomes" id="UP000265926">
    <property type="component" value="Unassembled WGS sequence"/>
</dbReference>
<dbReference type="OrthoDB" id="742238at2"/>
<dbReference type="GO" id="GO:0003700">
    <property type="term" value="F:DNA-binding transcription factor activity"/>
    <property type="evidence" value="ECO:0007669"/>
    <property type="project" value="InterPro"/>
</dbReference>
<feature type="domain" description="HTH gntR-type" evidence="4">
    <location>
        <begin position="13"/>
        <end position="81"/>
    </location>
</feature>
<dbReference type="InterPro" id="IPR000524">
    <property type="entry name" value="Tscrpt_reg_HTH_GntR"/>
</dbReference>
<evidence type="ECO:0000313" key="5">
    <source>
        <dbReference type="EMBL" id="RIJ50668.1"/>
    </source>
</evidence>
<dbReference type="GO" id="GO:0003677">
    <property type="term" value="F:DNA binding"/>
    <property type="evidence" value="ECO:0007669"/>
    <property type="project" value="UniProtKB-KW"/>
</dbReference>
<dbReference type="Pfam" id="PF13377">
    <property type="entry name" value="Peripla_BP_3"/>
    <property type="match status" value="1"/>
</dbReference>
<dbReference type="InterPro" id="IPR028082">
    <property type="entry name" value="Peripla_BP_I"/>
</dbReference>
<dbReference type="InterPro" id="IPR036388">
    <property type="entry name" value="WH-like_DNA-bd_sf"/>
</dbReference>
<dbReference type="Gene3D" id="1.10.10.10">
    <property type="entry name" value="Winged helix-like DNA-binding domain superfamily/Winged helix DNA-binding domain"/>
    <property type="match status" value="1"/>
</dbReference>
<evidence type="ECO:0000259" key="4">
    <source>
        <dbReference type="PROSITE" id="PS50949"/>
    </source>
</evidence>
<dbReference type="SUPFAM" id="SSF53822">
    <property type="entry name" value="Periplasmic binding protein-like I"/>
    <property type="match status" value="1"/>
</dbReference>
<evidence type="ECO:0000313" key="6">
    <source>
        <dbReference type="Proteomes" id="UP000265926"/>
    </source>
</evidence>
<dbReference type="AlphaFoldDB" id="A0A399T457"/>
<evidence type="ECO:0000256" key="2">
    <source>
        <dbReference type="ARBA" id="ARBA00023125"/>
    </source>
</evidence>
<dbReference type="Pfam" id="PF00392">
    <property type="entry name" value="GntR"/>
    <property type="match status" value="1"/>
</dbReference>
<dbReference type="PANTHER" id="PTHR38445">
    <property type="entry name" value="HTH-TYPE TRANSCRIPTIONAL REPRESSOR YTRA"/>
    <property type="match status" value="1"/>
</dbReference>
<gene>
    <name evidence="5" type="ORF">D1614_01685</name>
</gene>
<accession>A0A399T457</accession>
<keyword evidence="6" id="KW-1185">Reference proteome</keyword>
<proteinExistence type="predicted"/>
<dbReference type="CDD" id="cd07377">
    <property type="entry name" value="WHTH_GntR"/>
    <property type="match status" value="1"/>
</dbReference>